<name>A0A8H6HEP5_9AGAR</name>
<sequence>MFMALCLCTSVTIVQGFSAVLDQPGATERTLPSRPVNFYTIDRRAANPHFPSIYTPIRVPSVKWRLPEWRAWKDLEGRYQGSLQRVRVVEWYYITPSTLILLTSIDALMVGQCQGEPVGRAGTLRLQASANWAGVPHRLSSHRLRSTSYIQLPSVVSPLYFWNQNTKGDWTLYRYVPLRSCLRSFELGYWALASLMGSGVNRTLPEGPDVPEGDECGPLPQGVLA</sequence>
<keyword evidence="2" id="KW-0732">Signal</keyword>
<evidence type="ECO:0000256" key="1">
    <source>
        <dbReference type="SAM" id="MobiDB-lite"/>
    </source>
</evidence>
<protein>
    <submittedName>
        <fullName evidence="3">Uncharacterized protein</fullName>
    </submittedName>
</protein>
<evidence type="ECO:0000313" key="4">
    <source>
        <dbReference type="Proteomes" id="UP000521943"/>
    </source>
</evidence>
<feature type="signal peptide" evidence="2">
    <location>
        <begin position="1"/>
        <end position="16"/>
    </location>
</feature>
<reference evidence="3 4" key="1">
    <citation type="submission" date="2020-07" db="EMBL/GenBank/DDBJ databases">
        <title>Comparative genomics of pyrophilous fungi reveals a link between fire events and developmental genes.</title>
        <authorList>
            <consortium name="DOE Joint Genome Institute"/>
            <person name="Steindorff A.S."/>
            <person name="Carver A."/>
            <person name="Calhoun S."/>
            <person name="Stillman K."/>
            <person name="Liu H."/>
            <person name="Lipzen A."/>
            <person name="Pangilinan J."/>
            <person name="Labutti K."/>
            <person name="Bruns T.D."/>
            <person name="Grigoriev I.V."/>
        </authorList>
    </citation>
    <scope>NUCLEOTIDE SEQUENCE [LARGE SCALE GENOMIC DNA]</scope>
    <source>
        <strain evidence="3 4">CBS 144469</strain>
    </source>
</reference>
<keyword evidence="4" id="KW-1185">Reference proteome</keyword>
<dbReference type="EMBL" id="JACGCI010000120">
    <property type="protein sequence ID" value="KAF6744473.1"/>
    <property type="molecule type" value="Genomic_DNA"/>
</dbReference>
<gene>
    <name evidence="3" type="ORF">DFP72DRAFT_1052002</name>
</gene>
<comment type="caution">
    <text evidence="3">The sequence shown here is derived from an EMBL/GenBank/DDBJ whole genome shotgun (WGS) entry which is preliminary data.</text>
</comment>
<evidence type="ECO:0000313" key="3">
    <source>
        <dbReference type="EMBL" id="KAF6744473.1"/>
    </source>
</evidence>
<dbReference type="Proteomes" id="UP000521943">
    <property type="component" value="Unassembled WGS sequence"/>
</dbReference>
<evidence type="ECO:0000256" key="2">
    <source>
        <dbReference type="SAM" id="SignalP"/>
    </source>
</evidence>
<feature type="region of interest" description="Disordered" evidence="1">
    <location>
        <begin position="204"/>
        <end position="225"/>
    </location>
</feature>
<proteinExistence type="predicted"/>
<organism evidence="3 4">
    <name type="scientific">Ephemerocybe angulata</name>
    <dbReference type="NCBI Taxonomy" id="980116"/>
    <lineage>
        <taxon>Eukaryota</taxon>
        <taxon>Fungi</taxon>
        <taxon>Dikarya</taxon>
        <taxon>Basidiomycota</taxon>
        <taxon>Agaricomycotina</taxon>
        <taxon>Agaricomycetes</taxon>
        <taxon>Agaricomycetidae</taxon>
        <taxon>Agaricales</taxon>
        <taxon>Agaricineae</taxon>
        <taxon>Psathyrellaceae</taxon>
        <taxon>Ephemerocybe</taxon>
    </lineage>
</organism>
<dbReference type="AlphaFoldDB" id="A0A8H6HEP5"/>
<feature type="chain" id="PRO_5034192595" evidence="2">
    <location>
        <begin position="17"/>
        <end position="225"/>
    </location>
</feature>
<accession>A0A8H6HEP5</accession>